<dbReference type="EMBL" id="JAHLQK010000006">
    <property type="protein sequence ID" value="MBU5677896.1"/>
    <property type="molecule type" value="Genomic_DNA"/>
</dbReference>
<comment type="caution">
    <text evidence="2">The sequence shown here is derived from an EMBL/GenBank/DDBJ whole genome shotgun (WGS) entry which is preliminary data.</text>
</comment>
<sequence length="664" mass="78459">MSENIANEIIKEVAVWGVPQMIDLIITTYVKPKLKKNTKDSNSILEEKLSEYLRRSYNKYLYMNTIVFKNQQKTIDDLYIPLTVSKRNIKPKVGYANILINKFPDNFIPLYTKVLLIDNAGMGKSTIIKYLYLEAIKQNKGIPILIELRRLGQDDVIIDFITNEISNIRKKFDNDDVYNLIEGGEFIFFFDGYDEIVEESKGKITDALREFISKAEKNMFIISSREESSLSCFGDFQRFDIKPLRKEEAYDLICKYDNNGELSKQLITKLENEENLKIINEFLTNPLMVSLLYKAFEYKSNVPYKKSIFYRQVYDALFEDHDRSKGGAYVHPKKSNLDIEDFYRILRILGFLTLKEGITYSKEKLIEILKRSKQYATGIEFKENDFIYDITYSVPLLLKEGTEYKWIHKSFQEYFAASYICIDAKENQSKYLSQMISNKKMDRYYNILDFCYDIDYKEFRKVIIYPTIKKFIEYYENSYTDEPYENYNAEDLDVRKNLNFIYENTYIIKIDKAVPSIDEQLKYTKEKFKEIFRGWKYVSDKNAAMLISNTGICVGYLKGYTNRILLKLLSSKQSPIIKKDIHTKSKRYSENIFNQLVEGEHLINENPANILNNHEIFGEVNRFLIEYLPQGDGTNLIFDYAECVKFKKEIEEEIKFEKENKLFL</sequence>
<proteinExistence type="predicted"/>
<dbReference type="RefSeq" id="WP_216418990.1">
    <property type="nucleotide sequence ID" value="NZ_JAHLQK010000006.1"/>
</dbReference>
<dbReference type="Proteomes" id="UP000779508">
    <property type="component" value="Unassembled WGS sequence"/>
</dbReference>
<accession>A0ABS6G940</accession>
<protein>
    <recommendedName>
        <fullName evidence="1">Short NACHT-associated C-terminal domain-containing protein</fullName>
    </recommendedName>
</protein>
<feature type="domain" description="Short NACHT-associated C-terminal" evidence="1">
    <location>
        <begin position="454"/>
        <end position="654"/>
    </location>
</feature>
<dbReference type="PANTHER" id="PTHR46844:SF1">
    <property type="entry name" value="SLR5058 PROTEIN"/>
    <property type="match status" value="1"/>
</dbReference>
<evidence type="ECO:0000259" key="1">
    <source>
        <dbReference type="Pfam" id="PF22711"/>
    </source>
</evidence>
<organism evidence="2 3">
    <name type="scientific">Alkaliphilus flagellatus</name>
    <dbReference type="NCBI Taxonomy" id="2841507"/>
    <lineage>
        <taxon>Bacteria</taxon>
        <taxon>Bacillati</taxon>
        <taxon>Bacillota</taxon>
        <taxon>Clostridia</taxon>
        <taxon>Peptostreptococcales</taxon>
        <taxon>Natronincolaceae</taxon>
        <taxon>Alkaliphilus</taxon>
    </lineage>
</organism>
<evidence type="ECO:0000313" key="3">
    <source>
        <dbReference type="Proteomes" id="UP000779508"/>
    </source>
</evidence>
<name>A0ABS6G940_9FIRM</name>
<dbReference type="Pfam" id="PF22711">
    <property type="entry name" value="SNaCT5"/>
    <property type="match status" value="1"/>
</dbReference>
<dbReference type="PANTHER" id="PTHR46844">
    <property type="entry name" value="SLR5058 PROTEIN"/>
    <property type="match status" value="1"/>
</dbReference>
<keyword evidence="3" id="KW-1185">Reference proteome</keyword>
<reference evidence="2 3" key="1">
    <citation type="submission" date="2021-06" db="EMBL/GenBank/DDBJ databases">
        <authorList>
            <person name="Sun Q."/>
            <person name="Li D."/>
        </authorList>
    </citation>
    <scope>NUCLEOTIDE SEQUENCE [LARGE SCALE GENOMIC DNA]</scope>
    <source>
        <strain evidence="2 3">MSJ-5</strain>
    </source>
</reference>
<evidence type="ECO:0000313" key="2">
    <source>
        <dbReference type="EMBL" id="MBU5677896.1"/>
    </source>
</evidence>
<dbReference type="InterPro" id="IPR055036">
    <property type="entry name" value="SNaCT5"/>
</dbReference>
<gene>
    <name evidence="2" type="ORF">KQI88_15875</name>
</gene>